<sequence length="121" mass="13474">MMKILEAGFRVYCRPDDLERQIAFYERAQNTNCDRRIPIPETGVVAAKVGSFLVLAGPDEVLAPVREVIAIFWVDSLDEFLSWLPAEGATTLHGPRTIVGGRNATVRHRDGLVVEYFEAAT</sequence>
<dbReference type="AlphaFoldDB" id="A0A0K1PR09"/>
<proteinExistence type="predicted"/>
<dbReference type="Proteomes" id="UP000064967">
    <property type="component" value="Chromosome"/>
</dbReference>
<dbReference type="SUPFAM" id="SSF54593">
    <property type="entry name" value="Glyoxalase/Bleomycin resistance protein/Dihydroxybiphenyl dioxygenase"/>
    <property type="match status" value="1"/>
</dbReference>
<reference evidence="1 2" key="1">
    <citation type="submission" date="2015-08" db="EMBL/GenBank/DDBJ databases">
        <authorList>
            <person name="Babu N.S."/>
            <person name="Beckwith C.J."/>
            <person name="Beseler K.G."/>
            <person name="Brison A."/>
            <person name="Carone J.V."/>
            <person name="Caskin T.P."/>
            <person name="Diamond M."/>
            <person name="Durham M.E."/>
            <person name="Foxe J.M."/>
            <person name="Go M."/>
            <person name="Henderson B.A."/>
            <person name="Jones I.B."/>
            <person name="McGettigan J.A."/>
            <person name="Micheletti S.J."/>
            <person name="Nasrallah M.E."/>
            <person name="Ortiz D."/>
            <person name="Piller C.R."/>
            <person name="Privatt S.R."/>
            <person name="Schneider S.L."/>
            <person name="Sharp S."/>
            <person name="Smith T.C."/>
            <person name="Stanton J.D."/>
            <person name="Ullery H.E."/>
            <person name="Wilson R.J."/>
            <person name="Serrano M.G."/>
            <person name="Buck G."/>
            <person name="Lee V."/>
            <person name="Wang Y."/>
            <person name="Carvalho R."/>
            <person name="Voegtly L."/>
            <person name="Shi R."/>
            <person name="Duckworth R."/>
            <person name="Johnson A."/>
            <person name="Loviza R."/>
            <person name="Walstead R."/>
            <person name="Shah Z."/>
            <person name="Kiflezghi M."/>
            <person name="Wade K."/>
            <person name="Ball S.L."/>
            <person name="Bradley K.W."/>
            <person name="Asai D.J."/>
            <person name="Bowman C.A."/>
            <person name="Russell D.A."/>
            <person name="Pope W.H."/>
            <person name="Jacobs-Sera D."/>
            <person name="Hendrix R.W."/>
            <person name="Hatfull G.F."/>
        </authorList>
    </citation>
    <scope>NUCLEOTIDE SEQUENCE [LARGE SCALE GENOMIC DNA]</scope>
    <source>
        <strain evidence="1 2">DSM 27648</strain>
    </source>
</reference>
<dbReference type="Gene3D" id="3.10.180.10">
    <property type="entry name" value="2,3-Dihydroxybiphenyl 1,2-Dioxygenase, domain 1"/>
    <property type="match status" value="1"/>
</dbReference>
<dbReference type="STRING" id="1391654.AKJ09_02218"/>
<evidence type="ECO:0000313" key="2">
    <source>
        <dbReference type="Proteomes" id="UP000064967"/>
    </source>
</evidence>
<dbReference type="InterPro" id="IPR029068">
    <property type="entry name" value="Glyas_Bleomycin-R_OHBP_Dase"/>
</dbReference>
<name>A0A0K1PR09_9BACT</name>
<dbReference type="EMBL" id="CP012333">
    <property type="protein sequence ID" value="AKU95554.1"/>
    <property type="molecule type" value="Genomic_DNA"/>
</dbReference>
<accession>A0A0K1PR09</accession>
<organism evidence="1 2">
    <name type="scientific">Labilithrix luteola</name>
    <dbReference type="NCBI Taxonomy" id="1391654"/>
    <lineage>
        <taxon>Bacteria</taxon>
        <taxon>Pseudomonadati</taxon>
        <taxon>Myxococcota</taxon>
        <taxon>Polyangia</taxon>
        <taxon>Polyangiales</taxon>
        <taxon>Labilitrichaceae</taxon>
        <taxon>Labilithrix</taxon>
    </lineage>
</organism>
<gene>
    <name evidence="1" type="ORF">AKJ09_02218</name>
</gene>
<keyword evidence="1" id="KW-0456">Lyase</keyword>
<dbReference type="KEGG" id="llu:AKJ09_02218"/>
<evidence type="ECO:0000313" key="1">
    <source>
        <dbReference type="EMBL" id="AKU95554.1"/>
    </source>
</evidence>
<dbReference type="GO" id="GO:0016829">
    <property type="term" value="F:lyase activity"/>
    <property type="evidence" value="ECO:0007669"/>
    <property type="project" value="UniProtKB-KW"/>
</dbReference>
<protein>
    <submittedName>
        <fullName evidence="1">Lactoylglutathione lyase</fullName>
    </submittedName>
</protein>
<keyword evidence="2" id="KW-1185">Reference proteome</keyword>